<dbReference type="AlphaFoldDB" id="A0A059F152"/>
<reference evidence="3" key="1">
    <citation type="submission" date="2013-02" db="EMBL/GenBank/DDBJ databases">
        <authorList>
            <consortium name="The Broad Institute Genome Sequencing Platform"/>
            <person name="Cuomo C."/>
            <person name="Becnel J."/>
            <person name="Sanscrainte N."/>
            <person name="Walker B."/>
            <person name="Young S.K."/>
            <person name="Zeng Q."/>
            <person name="Gargeya S."/>
            <person name="Fitzgerald M."/>
            <person name="Haas B."/>
            <person name="Abouelleil A."/>
            <person name="Alvarado L."/>
            <person name="Arachchi H.M."/>
            <person name="Berlin A.M."/>
            <person name="Chapman S.B."/>
            <person name="Dewar J."/>
            <person name="Goldberg J."/>
            <person name="Griggs A."/>
            <person name="Gujja S."/>
            <person name="Hansen M."/>
            <person name="Howarth C."/>
            <person name="Imamovic A."/>
            <person name="Larimer J."/>
            <person name="McCowan C."/>
            <person name="Murphy C."/>
            <person name="Neiman D."/>
            <person name="Pearson M."/>
            <person name="Priest M."/>
            <person name="Roberts A."/>
            <person name="Saif S."/>
            <person name="Shea T."/>
            <person name="Sisk P."/>
            <person name="Sykes S."/>
            <person name="Wortman J."/>
            <person name="Nusbaum C."/>
            <person name="Birren B."/>
        </authorList>
    </citation>
    <scope>NUCLEOTIDE SEQUENCE [LARGE SCALE GENOMIC DNA]</scope>
    <source>
        <strain evidence="3">PRA339</strain>
    </source>
</reference>
<evidence type="ECO:0000313" key="2">
    <source>
        <dbReference type="EMBL" id="KCZ80837.1"/>
    </source>
</evidence>
<gene>
    <name evidence="2" type="ORF">H312_01720</name>
</gene>
<proteinExistence type="predicted"/>
<keyword evidence="1" id="KW-0812">Transmembrane</keyword>
<organism evidence="2 3">
    <name type="scientific">Anncaliia algerae PRA339</name>
    <dbReference type="NCBI Taxonomy" id="1288291"/>
    <lineage>
        <taxon>Eukaryota</taxon>
        <taxon>Fungi</taxon>
        <taxon>Fungi incertae sedis</taxon>
        <taxon>Microsporidia</taxon>
        <taxon>Tubulinosematoidea</taxon>
        <taxon>Tubulinosematidae</taxon>
        <taxon>Anncaliia</taxon>
    </lineage>
</organism>
<dbReference type="HOGENOM" id="CLU_756422_0_0_1"/>
<reference evidence="2 3" key="2">
    <citation type="submission" date="2014-03" db="EMBL/GenBank/DDBJ databases">
        <title>The Genome Sequence of Anncaliia algerae insect isolate PRA339.</title>
        <authorList>
            <consortium name="The Broad Institute Genome Sequencing Platform"/>
            <consortium name="The Broad Institute Genome Sequencing Center for Infectious Disease"/>
            <person name="Cuomo C."/>
            <person name="Becnel J."/>
            <person name="Sanscrainte N."/>
            <person name="Walker B."/>
            <person name="Young S.K."/>
            <person name="Zeng Q."/>
            <person name="Gargeya S."/>
            <person name="Fitzgerald M."/>
            <person name="Haas B."/>
            <person name="Abouelleil A."/>
            <person name="Alvarado L."/>
            <person name="Arachchi H.M."/>
            <person name="Berlin A.M."/>
            <person name="Chapman S.B."/>
            <person name="Dewar J."/>
            <person name="Goldberg J."/>
            <person name="Griggs A."/>
            <person name="Gujja S."/>
            <person name="Hansen M."/>
            <person name="Howarth C."/>
            <person name="Imamovic A."/>
            <person name="Larimer J."/>
            <person name="McCowan C."/>
            <person name="Murphy C."/>
            <person name="Neiman D."/>
            <person name="Pearson M."/>
            <person name="Priest M."/>
            <person name="Roberts A."/>
            <person name="Saif S."/>
            <person name="Shea T."/>
            <person name="Sisk P."/>
            <person name="Sykes S."/>
            <person name="Wortman J."/>
            <person name="Nusbaum C."/>
            <person name="Birren B."/>
        </authorList>
    </citation>
    <scope>NUCLEOTIDE SEQUENCE [LARGE SCALE GENOMIC DNA]</scope>
    <source>
        <strain evidence="2 3">PRA339</strain>
    </source>
</reference>
<keyword evidence="3" id="KW-1185">Reference proteome</keyword>
<evidence type="ECO:0000256" key="1">
    <source>
        <dbReference type="SAM" id="Phobius"/>
    </source>
</evidence>
<dbReference type="EMBL" id="KK365160">
    <property type="protein sequence ID" value="KCZ80837.1"/>
    <property type="molecule type" value="Genomic_DNA"/>
</dbReference>
<evidence type="ECO:0000313" key="3">
    <source>
        <dbReference type="Proteomes" id="UP000030655"/>
    </source>
</evidence>
<keyword evidence="1" id="KW-0472">Membrane</keyword>
<protein>
    <submittedName>
        <fullName evidence="2">Uncharacterized protein</fullName>
    </submittedName>
</protein>
<dbReference type="VEuPathDB" id="MicrosporidiaDB:H312_01720"/>
<dbReference type="Proteomes" id="UP000030655">
    <property type="component" value="Unassembled WGS sequence"/>
</dbReference>
<dbReference type="OrthoDB" id="2198036at2759"/>
<sequence length="366" mass="43716">MDPFNLKNKNDSGLRRRSVLSNVRKKRNINSKDNAVEIKNRFIDHFIQNYKQGKSLEYILKKNEFDILKEKKMDVDEKSLLISYFDKFFRILLISFQKYIESEDEQCCEEFYKMSDKLKEFIENYGMKLRDKSNIYHFLIRKDIEYATYIEDHYILKEYYNQNFKLSNKTEVIKNICDEFYEKMQILFNVIKIKEDEARDNSINIIEPFANLLQSHIYEYIGSKFLNTSILDGVMEKNICKILLKEIQEQSNPLNLTTFHKNGVRVKSIGPLENSLICKPNAFVYQNPYQNRISQISFTPKLHSFVLSTSGLFLTTFCISIIVCIFLFFIKKLYIMLFKKRKNKQFDTEGFEYNELKNYDSDSDNN</sequence>
<keyword evidence="1" id="KW-1133">Transmembrane helix</keyword>
<feature type="transmembrane region" description="Helical" evidence="1">
    <location>
        <begin position="305"/>
        <end position="330"/>
    </location>
</feature>
<name>A0A059F152_9MICR</name>
<accession>A0A059F152</accession>